<dbReference type="PANTHER" id="PTHR45663">
    <property type="entry name" value="GEO12009P1"/>
    <property type="match status" value="1"/>
</dbReference>
<evidence type="ECO:0000256" key="4">
    <source>
        <dbReference type="ARBA" id="ARBA00023157"/>
    </source>
</evidence>
<keyword evidence="5 7" id="KW-0676">Redox-active center</keyword>
<keyword evidence="4 7" id="KW-1015">Disulfide bond</keyword>
<proteinExistence type="inferred from homology"/>
<dbReference type="InterPro" id="IPR017937">
    <property type="entry name" value="Thioredoxin_CS"/>
</dbReference>
<dbReference type="OrthoDB" id="9790390at2"/>
<name>A0A3M2LHK0_9ACTN</name>
<evidence type="ECO:0000256" key="7">
    <source>
        <dbReference type="PIRSR" id="PIRSR000077-4"/>
    </source>
</evidence>
<evidence type="ECO:0000259" key="8">
    <source>
        <dbReference type="PROSITE" id="PS51352"/>
    </source>
</evidence>
<dbReference type="EMBL" id="RFFG01000132">
    <property type="protein sequence ID" value="RMI36586.1"/>
    <property type="molecule type" value="Genomic_DNA"/>
</dbReference>
<feature type="disulfide bond" description="Redox-active" evidence="7">
    <location>
        <begin position="37"/>
        <end position="40"/>
    </location>
</feature>
<dbReference type="Pfam" id="PF00085">
    <property type="entry name" value="Thioredoxin"/>
    <property type="match status" value="1"/>
</dbReference>
<gene>
    <name evidence="9" type="ORF">EBO15_38240</name>
</gene>
<evidence type="ECO:0000256" key="6">
    <source>
        <dbReference type="PIRNR" id="PIRNR000077"/>
    </source>
</evidence>
<dbReference type="PROSITE" id="PS51352">
    <property type="entry name" value="THIOREDOXIN_2"/>
    <property type="match status" value="1"/>
</dbReference>
<sequence>MPAQPAVPVDSVTEQTFPTRVLQAEKPVLIQFWATWCAPCRRVTPIVEELAAEHADRLDVVKVDIDEEEALTIQHRISGVPAFIVYVDGQIKESWVGAAPKNALEKRLAAYLR</sequence>
<evidence type="ECO:0000313" key="9">
    <source>
        <dbReference type="EMBL" id="RMI36586.1"/>
    </source>
</evidence>
<dbReference type="InterPro" id="IPR013766">
    <property type="entry name" value="Thioredoxin_domain"/>
</dbReference>
<dbReference type="GO" id="GO:0005737">
    <property type="term" value="C:cytoplasm"/>
    <property type="evidence" value="ECO:0007669"/>
    <property type="project" value="TreeGrafter"/>
</dbReference>
<keyword evidence="3" id="KW-0249">Electron transport</keyword>
<evidence type="ECO:0000256" key="2">
    <source>
        <dbReference type="ARBA" id="ARBA00022448"/>
    </source>
</evidence>
<reference evidence="9 10" key="1">
    <citation type="submission" date="2018-10" db="EMBL/GenBank/DDBJ databases">
        <title>Isolation from soil.</title>
        <authorList>
            <person name="Hu J."/>
        </authorList>
    </citation>
    <scope>NUCLEOTIDE SEQUENCE [LARGE SCALE GENOMIC DNA]</scope>
    <source>
        <strain evidence="9 10">NEAU-Ht49</strain>
    </source>
</reference>
<dbReference type="Gene3D" id="3.40.30.10">
    <property type="entry name" value="Glutaredoxin"/>
    <property type="match status" value="1"/>
</dbReference>
<protein>
    <recommendedName>
        <fullName evidence="6">Thioredoxin</fullName>
    </recommendedName>
</protein>
<keyword evidence="2" id="KW-0813">Transport</keyword>
<dbReference type="PIRSF" id="PIRSF000077">
    <property type="entry name" value="Thioredoxin"/>
    <property type="match status" value="1"/>
</dbReference>
<dbReference type="InterPro" id="IPR036249">
    <property type="entry name" value="Thioredoxin-like_sf"/>
</dbReference>
<dbReference type="PROSITE" id="PS00194">
    <property type="entry name" value="THIOREDOXIN_1"/>
    <property type="match status" value="1"/>
</dbReference>
<dbReference type="SUPFAM" id="SSF52833">
    <property type="entry name" value="Thioredoxin-like"/>
    <property type="match status" value="1"/>
</dbReference>
<dbReference type="GO" id="GO:0015035">
    <property type="term" value="F:protein-disulfide reductase activity"/>
    <property type="evidence" value="ECO:0007669"/>
    <property type="project" value="InterPro"/>
</dbReference>
<dbReference type="AlphaFoldDB" id="A0A3M2LHK0"/>
<keyword evidence="10" id="KW-1185">Reference proteome</keyword>
<dbReference type="InterPro" id="IPR005746">
    <property type="entry name" value="Thioredoxin"/>
</dbReference>
<evidence type="ECO:0000256" key="1">
    <source>
        <dbReference type="ARBA" id="ARBA00008987"/>
    </source>
</evidence>
<dbReference type="PANTHER" id="PTHR45663:SF11">
    <property type="entry name" value="GEO12009P1"/>
    <property type="match status" value="1"/>
</dbReference>
<accession>A0A3M2LHK0</accession>
<evidence type="ECO:0000256" key="5">
    <source>
        <dbReference type="ARBA" id="ARBA00023284"/>
    </source>
</evidence>
<evidence type="ECO:0000313" key="10">
    <source>
        <dbReference type="Proteomes" id="UP000282674"/>
    </source>
</evidence>
<comment type="similarity">
    <text evidence="1 6">Belongs to the thioredoxin family.</text>
</comment>
<feature type="domain" description="Thioredoxin" evidence="8">
    <location>
        <begin position="1"/>
        <end position="113"/>
    </location>
</feature>
<dbReference type="FunFam" id="3.40.30.10:FF:000001">
    <property type="entry name" value="Thioredoxin"/>
    <property type="match status" value="1"/>
</dbReference>
<comment type="caution">
    <text evidence="9">The sequence shown here is derived from an EMBL/GenBank/DDBJ whole genome shotgun (WGS) entry which is preliminary data.</text>
</comment>
<evidence type="ECO:0000256" key="3">
    <source>
        <dbReference type="ARBA" id="ARBA00022982"/>
    </source>
</evidence>
<organism evidence="9 10">
    <name type="scientific">Actinomadura harenae</name>
    <dbReference type="NCBI Taxonomy" id="2483351"/>
    <lineage>
        <taxon>Bacteria</taxon>
        <taxon>Bacillati</taxon>
        <taxon>Actinomycetota</taxon>
        <taxon>Actinomycetes</taxon>
        <taxon>Streptosporangiales</taxon>
        <taxon>Thermomonosporaceae</taxon>
        <taxon>Actinomadura</taxon>
    </lineage>
</organism>
<dbReference type="Proteomes" id="UP000282674">
    <property type="component" value="Unassembled WGS sequence"/>
</dbReference>
<dbReference type="CDD" id="cd02947">
    <property type="entry name" value="TRX_family"/>
    <property type="match status" value="1"/>
</dbReference>
<dbReference type="RefSeq" id="WP_122199369.1">
    <property type="nucleotide sequence ID" value="NZ_JBHSKC010000011.1"/>
</dbReference>